<dbReference type="Proteomes" id="UP000279271">
    <property type="component" value="Unassembled WGS sequence"/>
</dbReference>
<feature type="region of interest" description="Disordered" evidence="1">
    <location>
        <begin position="1166"/>
        <end position="1187"/>
    </location>
</feature>
<dbReference type="Gene3D" id="3.40.1390.10">
    <property type="entry name" value="MurE/MurF, N-terminal domain"/>
    <property type="match status" value="1"/>
</dbReference>
<feature type="region of interest" description="Disordered" evidence="1">
    <location>
        <begin position="821"/>
        <end position="846"/>
    </location>
</feature>
<protein>
    <recommendedName>
        <fullName evidence="6">UDP-N-acetylmuramoyl-L-alanyl-D-glutamate--2, 6-diaminopimelate ligase</fullName>
    </recommendedName>
</protein>
<feature type="compositionally biased region" description="Acidic residues" evidence="1">
    <location>
        <begin position="129"/>
        <end position="149"/>
    </location>
</feature>
<dbReference type="Gene3D" id="3.90.190.20">
    <property type="entry name" value="Mur ligase, C-terminal domain"/>
    <property type="match status" value="1"/>
</dbReference>
<evidence type="ECO:0000313" key="5">
    <source>
        <dbReference type="Proteomes" id="UP000279271"/>
    </source>
</evidence>
<dbReference type="SUPFAM" id="SSF63418">
    <property type="entry name" value="MurE/MurF N-terminal domain"/>
    <property type="match status" value="1"/>
</dbReference>
<dbReference type="InterPro" id="IPR036615">
    <property type="entry name" value="Mur_ligase_C_dom_sf"/>
</dbReference>
<sequence length="1187" mass="127194">MVSSVKVHCPRTLPPAGRARPLPPAALFRPGRWLHLPSHGPAFRAERPQRPAPKHLVHALSGNNRNGHASSAGDAEVEEAVNLDDILGQGEGTPAAAQAGAQASLEDEYEDDDEVIGLDDIIQGHLGDEEGEDTDPEAESGDELLDDAPEGPHELRRNEYPEPPERRWRLRDLLQAAGVVALGPDGAELPFSSLPELEISNLLTCNSPQGLDQALYVCVPATDADADGHDFADRAPDQGAVAVLAQAGREVPECSVPVLRVADPAASLGRLAAAFYGNPSRSLKTVAFVGTHGKTTAAWLTRGLLEETGALTGMIGTIEYAIAEDRLDEEGALWAPEEDDPSADRESSSPFHILPYEGKYGCPETTPDPLHLQKVLAGVKDRGATHAVVELSLQSLIRDDPVPEIAPDVLVFTCLLDDDLPVGLTPAACCQAIQQAFARLAPGSTAVINVTDAFGAELAASVAAAGRARVLRMSTAPTPPGSPPADVFAERTKHSIWESEVILPLLGAAHVGNALAAVAAGCALAIPLPAVVAGMEGVDVIPGRSEVIDEGQGFSVAVDAARSPAGVARALRHASALGARRLLVVLGGRGDATPEARAALGAAAHAGADVLFLTNDSPGRDWPDRIISHVVAGFPEAVRHRNLGAAYPWLQDPHRVPQWYQSFLTQYQSEVGRYVIEDRFSAIRVAIGMAKPKDLILVLGKGHEDFQEYWGGQELGETVKGWFDDRVECRAALGRLPSLEKLKDLDRSFLPWTRYPEEREGMLASILEEELKSKGTAEPAMRQVFGPTPAVAAGVDGADDGARSAFPHVSKVHAVNMTSDEAPASGRGIQWTGDGDSPAQDESVLQQEREKHRRRAEKFGVDFVEPGHRQELRLASKKERLQRPGFATGVDLFTEEEIAKREQRAGRFGMSDTGLKWEPPAKDEAEEKRAQRAARFGTEYKPADALMDVDLLEVRAEPSLHTALRREAVYVYGVDLLSTADILRHFADYGPTFVEWINDSSCNVLFADGPSAKRALAGLGKALPPAEGSELQGLDAADPSNMEYLWHKTAEEVRGATSDLLMRIANVDDVRPEGKVQSRRLWQAGQRGRGQGGRGAQARKRQRDGDEEMADAREGGEQGVSRGWGVAEEDPGRRRGRDRRPRAVPAGIPAAIFSKALGGIAAEAAERKPATAHAPAPAREAVTYGDV</sequence>
<dbReference type="InterPro" id="IPR035911">
    <property type="entry name" value="MurE/MurF_N"/>
</dbReference>
<feature type="compositionally biased region" description="Low complexity" evidence="1">
    <location>
        <begin position="10"/>
        <end position="23"/>
    </location>
</feature>
<evidence type="ECO:0000313" key="4">
    <source>
        <dbReference type="EMBL" id="RMZ54551.1"/>
    </source>
</evidence>
<evidence type="ECO:0008006" key="6">
    <source>
        <dbReference type="Google" id="ProtNLM"/>
    </source>
</evidence>
<dbReference type="Pfam" id="PF10309">
    <property type="entry name" value="NCBP3"/>
    <property type="match status" value="1"/>
</dbReference>
<dbReference type="InterPro" id="IPR036565">
    <property type="entry name" value="Mur-like_cat_sf"/>
</dbReference>
<dbReference type="Pfam" id="PF08245">
    <property type="entry name" value="Mur_ligase_M"/>
    <property type="match status" value="1"/>
</dbReference>
<dbReference type="InterPro" id="IPR019416">
    <property type="entry name" value="NCBP3"/>
</dbReference>
<dbReference type="SUPFAM" id="SSF53623">
    <property type="entry name" value="MurD-like peptide ligases, catalytic domain"/>
    <property type="match status" value="1"/>
</dbReference>
<dbReference type="Pfam" id="PF02875">
    <property type="entry name" value="Mur_ligase_C"/>
    <property type="match status" value="1"/>
</dbReference>
<dbReference type="InterPro" id="IPR013221">
    <property type="entry name" value="Mur_ligase_cen"/>
</dbReference>
<dbReference type="InterPro" id="IPR004101">
    <property type="entry name" value="Mur_ligase_C"/>
</dbReference>
<feature type="region of interest" description="Disordered" evidence="1">
    <location>
        <begin position="88"/>
        <end position="110"/>
    </location>
</feature>
<evidence type="ECO:0000259" key="2">
    <source>
        <dbReference type="Pfam" id="PF02875"/>
    </source>
</evidence>
<dbReference type="GO" id="GO:0003729">
    <property type="term" value="F:mRNA binding"/>
    <property type="evidence" value="ECO:0007669"/>
    <property type="project" value="InterPro"/>
</dbReference>
<feature type="compositionally biased region" description="Low complexity" evidence="1">
    <location>
        <begin position="1171"/>
        <end position="1181"/>
    </location>
</feature>
<comment type="caution">
    <text evidence="4">The sequence shown here is derived from an EMBL/GenBank/DDBJ whole genome shotgun (WGS) entry which is preliminary data.</text>
</comment>
<dbReference type="GO" id="GO:0005524">
    <property type="term" value="F:ATP binding"/>
    <property type="evidence" value="ECO:0007669"/>
    <property type="project" value="InterPro"/>
</dbReference>
<reference evidence="5" key="1">
    <citation type="journal article" date="2018" name="Algal Res.">
        <title>Characterization of plant carbon substrate utilization by Auxenochlorella protothecoides.</title>
        <authorList>
            <person name="Vogler B.W."/>
            <person name="Starkenburg S.R."/>
            <person name="Sudasinghe N."/>
            <person name="Schambach J.Y."/>
            <person name="Rollin J.A."/>
            <person name="Pattathil S."/>
            <person name="Barry A.N."/>
        </authorList>
    </citation>
    <scope>NUCLEOTIDE SEQUENCE [LARGE SCALE GENOMIC DNA]</scope>
    <source>
        <strain evidence="5">UTEX 25</strain>
    </source>
</reference>
<feature type="domain" description="Mur ligase C-terminal" evidence="2">
    <location>
        <begin position="543"/>
        <end position="702"/>
    </location>
</feature>
<feature type="compositionally biased region" description="Basic and acidic residues" evidence="1">
    <location>
        <begin position="150"/>
        <end position="163"/>
    </location>
</feature>
<proteinExistence type="predicted"/>
<gene>
    <name evidence="4" type="ORF">APUTEX25_002126</name>
</gene>
<evidence type="ECO:0000259" key="3">
    <source>
        <dbReference type="Pfam" id="PF08245"/>
    </source>
</evidence>
<feature type="region of interest" description="Disordered" evidence="1">
    <location>
        <begin position="125"/>
        <end position="163"/>
    </location>
</feature>
<feature type="region of interest" description="Disordered" evidence="1">
    <location>
        <begin position="1"/>
        <end position="23"/>
    </location>
</feature>
<dbReference type="PANTHER" id="PTHR23135:SF4">
    <property type="entry name" value="UDP-N-ACETYLMURAMOYL-L-ALANYL-D-GLUTAMATE--2,6-DIAMINOPIMELATE LIGASE MURE HOMOLOG, CHLOROPLASTIC"/>
    <property type="match status" value="1"/>
</dbReference>
<dbReference type="AlphaFoldDB" id="A0A3M7KVP4"/>
<dbReference type="GO" id="GO:0016881">
    <property type="term" value="F:acid-amino acid ligase activity"/>
    <property type="evidence" value="ECO:0007669"/>
    <property type="project" value="InterPro"/>
</dbReference>
<dbReference type="Gene3D" id="3.40.1190.10">
    <property type="entry name" value="Mur-like, catalytic domain"/>
    <property type="match status" value="1"/>
</dbReference>
<dbReference type="PANTHER" id="PTHR23135">
    <property type="entry name" value="MUR LIGASE FAMILY MEMBER"/>
    <property type="match status" value="1"/>
</dbReference>
<dbReference type="GO" id="GO:0000340">
    <property type="term" value="F:RNA 7-methylguanosine cap binding"/>
    <property type="evidence" value="ECO:0007669"/>
    <property type="project" value="InterPro"/>
</dbReference>
<name>A0A3M7KVP4_AUXPR</name>
<accession>A0A3M7KVP4</accession>
<feature type="region of interest" description="Disordered" evidence="1">
    <location>
        <begin position="1074"/>
        <end position="1147"/>
    </location>
</feature>
<evidence type="ECO:0000256" key="1">
    <source>
        <dbReference type="SAM" id="MobiDB-lite"/>
    </source>
</evidence>
<feature type="domain" description="Mur ligase central" evidence="3">
    <location>
        <begin position="290"/>
        <end position="520"/>
    </location>
</feature>
<organism evidence="4 5">
    <name type="scientific">Auxenochlorella protothecoides</name>
    <name type="common">Green microalga</name>
    <name type="synonym">Chlorella protothecoides</name>
    <dbReference type="NCBI Taxonomy" id="3075"/>
    <lineage>
        <taxon>Eukaryota</taxon>
        <taxon>Viridiplantae</taxon>
        <taxon>Chlorophyta</taxon>
        <taxon>core chlorophytes</taxon>
        <taxon>Trebouxiophyceae</taxon>
        <taxon>Chlorellales</taxon>
        <taxon>Chlorellaceae</taxon>
        <taxon>Auxenochlorella</taxon>
    </lineage>
</organism>
<dbReference type="SUPFAM" id="SSF53244">
    <property type="entry name" value="MurD-like peptide ligases, peptide-binding domain"/>
    <property type="match status" value="1"/>
</dbReference>
<feature type="compositionally biased region" description="Low complexity" evidence="1">
    <location>
        <begin position="92"/>
        <end position="103"/>
    </location>
</feature>
<dbReference type="EMBL" id="QOKY01000177">
    <property type="protein sequence ID" value="RMZ54551.1"/>
    <property type="molecule type" value="Genomic_DNA"/>
</dbReference>